<dbReference type="RefSeq" id="WP_378800520.1">
    <property type="nucleotide sequence ID" value="NZ_JBHUER010000010.1"/>
</dbReference>
<sequence>MGPQFEVIQFCSEGYAIEFLLTRSFRREAADVFTAEERTGFMNYIAANPDAAPKIPGTSGIRKMRWKAKGFGKSGGARIIYYFRDLNMPLLLLAVYPKNHVVRLSAARMKEIGRKVDAIVRDYALANANTNRKSGRRA</sequence>
<keyword evidence="2" id="KW-1185">Reference proteome</keyword>
<evidence type="ECO:0000313" key="1">
    <source>
        <dbReference type="EMBL" id="MFD1704464.1"/>
    </source>
</evidence>
<proteinExistence type="predicted"/>
<evidence type="ECO:0000313" key="2">
    <source>
        <dbReference type="Proteomes" id="UP001597308"/>
    </source>
</evidence>
<accession>A0ABW4K9U8</accession>
<comment type="caution">
    <text evidence="1">The sequence shown here is derived from an EMBL/GenBank/DDBJ whole genome shotgun (WGS) entry which is preliminary data.</text>
</comment>
<organism evidence="1 2">
    <name type="scientific">Methylopila henanensis</name>
    <dbReference type="NCBI Taxonomy" id="873516"/>
    <lineage>
        <taxon>Bacteria</taxon>
        <taxon>Pseudomonadati</taxon>
        <taxon>Pseudomonadota</taxon>
        <taxon>Alphaproteobacteria</taxon>
        <taxon>Hyphomicrobiales</taxon>
        <taxon>Methylopilaceae</taxon>
        <taxon>Methylopila</taxon>
    </lineage>
</organism>
<gene>
    <name evidence="1" type="ORF">ACFSCV_15760</name>
</gene>
<reference evidence="2" key="1">
    <citation type="journal article" date="2019" name="Int. J. Syst. Evol. Microbiol.">
        <title>The Global Catalogue of Microorganisms (GCM) 10K type strain sequencing project: providing services to taxonomists for standard genome sequencing and annotation.</title>
        <authorList>
            <consortium name="The Broad Institute Genomics Platform"/>
            <consortium name="The Broad Institute Genome Sequencing Center for Infectious Disease"/>
            <person name="Wu L."/>
            <person name="Ma J."/>
        </authorList>
    </citation>
    <scope>NUCLEOTIDE SEQUENCE [LARGE SCALE GENOMIC DNA]</scope>
    <source>
        <strain evidence="2">KCTC 23707</strain>
    </source>
</reference>
<dbReference type="Proteomes" id="UP001597308">
    <property type="component" value="Unassembled WGS sequence"/>
</dbReference>
<protein>
    <submittedName>
        <fullName evidence="1">Addiction module toxin RelE</fullName>
    </submittedName>
</protein>
<dbReference type="EMBL" id="JBHUER010000010">
    <property type="protein sequence ID" value="MFD1704464.1"/>
    <property type="molecule type" value="Genomic_DNA"/>
</dbReference>
<name>A0ABW4K9U8_9HYPH</name>